<keyword evidence="2" id="KW-1185">Reference proteome</keyword>
<accession>A0A512HAB3</accession>
<gene>
    <name evidence="1" type="ORF">ROR02_25130</name>
</gene>
<sequence>MDPFTAARPSHGPALGSQDTVHVDLGDNRVIAVPRDLYALVVYPAPLERDAWETAAPQAFETVFDTPGIR</sequence>
<reference evidence="1 2" key="1">
    <citation type="submission" date="2019-07" db="EMBL/GenBank/DDBJ databases">
        <title>Whole genome shotgun sequence of Rhodospirillum oryzae NBRC 107573.</title>
        <authorList>
            <person name="Hosoyama A."/>
            <person name="Uohara A."/>
            <person name="Ohji S."/>
            <person name="Ichikawa N."/>
        </authorList>
    </citation>
    <scope>NUCLEOTIDE SEQUENCE [LARGE SCALE GENOMIC DNA]</scope>
    <source>
        <strain evidence="1 2">NBRC 107573</strain>
    </source>
</reference>
<dbReference type="Proteomes" id="UP000321567">
    <property type="component" value="Unassembled WGS sequence"/>
</dbReference>
<dbReference type="EMBL" id="BJZO01000075">
    <property type="protein sequence ID" value="GEO82382.1"/>
    <property type="molecule type" value="Genomic_DNA"/>
</dbReference>
<organism evidence="1 2">
    <name type="scientific">Pararhodospirillum oryzae</name>
    <dbReference type="NCBI Taxonomy" id="478448"/>
    <lineage>
        <taxon>Bacteria</taxon>
        <taxon>Pseudomonadati</taxon>
        <taxon>Pseudomonadota</taxon>
        <taxon>Alphaproteobacteria</taxon>
        <taxon>Rhodospirillales</taxon>
        <taxon>Rhodospirillaceae</taxon>
        <taxon>Pararhodospirillum</taxon>
    </lineage>
</organism>
<dbReference type="AlphaFoldDB" id="A0A512HAB3"/>
<proteinExistence type="predicted"/>
<name>A0A512HAB3_9PROT</name>
<protein>
    <submittedName>
        <fullName evidence="1">Uncharacterized protein</fullName>
    </submittedName>
</protein>
<evidence type="ECO:0000313" key="2">
    <source>
        <dbReference type="Proteomes" id="UP000321567"/>
    </source>
</evidence>
<comment type="caution">
    <text evidence="1">The sequence shown here is derived from an EMBL/GenBank/DDBJ whole genome shotgun (WGS) entry which is preliminary data.</text>
</comment>
<evidence type="ECO:0000313" key="1">
    <source>
        <dbReference type="EMBL" id="GEO82382.1"/>
    </source>
</evidence>